<protein>
    <recommendedName>
        <fullName evidence="2">CAAX prenyl protease 2/Lysostaphin resistance protein A-like domain-containing protein</fullName>
    </recommendedName>
</protein>
<feature type="transmembrane region" description="Helical" evidence="1">
    <location>
        <begin position="120"/>
        <end position="137"/>
    </location>
</feature>
<feature type="domain" description="CAAX prenyl protease 2/Lysostaphin resistance protein A-like" evidence="2">
    <location>
        <begin position="57"/>
        <end position="162"/>
    </location>
</feature>
<accession>A0AAU9E4H5</accession>
<reference evidence="3 4" key="1">
    <citation type="submission" date="2023-08" db="EMBL/GenBank/DDBJ databases">
        <title>Helicovermis profunda gen. nov., sp. nov., a novel mesophilic, fermentative bacterium within the Bacillota from a deep-sea hydrothermal vent chimney.</title>
        <authorList>
            <person name="Miyazaki U."/>
            <person name="Mizutani D."/>
            <person name="Hashimoto Y."/>
            <person name="Tame A."/>
            <person name="Sawayama S."/>
            <person name="Miyazaki J."/>
            <person name="Takai K."/>
            <person name="Nakagawa S."/>
        </authorList>
    </citation>
    <scope>NUCLEOTIDE SEQUENCE [LARGE SCALE GENOMIC DNA]</scope>
    <source>
        <strain evidence="3 4">S502</strain>
    </source>
</reference>
<dbReference type="RefSeq" id="WP_338534960.1">
    <property type="nucleotide sequence ID" value="NZ_AP028654.1"/>
</dbReference>
<dbReference type="Proteomes" id="UP001321786">
    <property type="component" value="Chromosome"/>
</dbReference>
<dbReference type="KEGG" id="hprf:HLPR_16490"/>
<evidence type="ECO:0000313" key="4">
    <source>
        <dbReference type="Proteomes" id="UP001321786"/>
    </source>
</evidence>
<evidence type="ECO:0000313" key="3">
    <source>
        <dbReference type="EMBL" id="BEP29318.1"/>
    </source>
</evidence>
<keyword evidence="1" id="KW-0812">Transmembrane</keyword>
<gene>
    <name evidence="3" type="ORF">HLPR_16490</name>
</gene>
<feature type="transmembrane region" description="Helical" evidence="1">
    <location>
        <begin position="97"/>
        <end position="114"/>
    </location>
</feature>
<proteinExistence type="predicted"/>
<feature type="transmembrane region" description="Helical" evidence="1">
    <location>
        <begin position="53"/>
        <end position="76"/>
    </location>
</feature>
<dbReference type="AlphaFoldDB" id="A0AAU9E4H5"/>
<feature type="transmembrane region" description="Helical" evidence="1">
    <location>
        <begin position="149"/>
        <end position="169"/>
    </location>
</feature>
<dbReference type="Pfam" id="PF02517">
    <property type="entry name" value="Rce1-like"/>
    <property type="match status" value="1"/>
</dbReference>
<dbReference type="EMBL" id="AP028654">
    <property type="protein sequence ID" value="BEP29318.1"/>
    <property type="molecule type" value="Genomic_DNA"/>
</dbReference>
<evidence type="ECO:0000256" key="1">
    <source>
        <dbReference type="SAM" id="Phobius"/>
    </source>
</evidence>
<dbReference type="InterPro" id="IPR003675">
    <property type="entry name" value="Rce1/LyrA-like_dom"/>
</dbReference>
<sequence length="170" mass="19864">MILSLGKKFKIKNEYIQILFWVCVILIYNVLIYYILVLLNIKDTTDNMLNKSSYFLFIIDLFMATIAAGFSETLIYQLMPFLLINKILKKRKKDREFNYIYILFSSSFFALAHLGYSLVYALYAFPIGVLFAKLIILEKKESGSLEKSFWFIVKIHASYNLVAVLLISFT</sequence>
<keyword evidence="1" id="KW-1133">Transmembrane helix</keyword>
<keyword evidence="1" id="KW-0472">Membrane</keyword>
<name>A0AAU9E4H5_9FIRM</name>
<evidence type="ECO:0000259" key="2">
    <source>
        <dbReference type="Pfam" id="PF02517"/>
    </source>
</evidence>
<feature type="transmembrane region" description="Helical" evidence="1">
    <location>
        <begin position="18"/>
        <end position="41"/>
    </location>
</feature>
<organism evidence="3 4">
    <name type="scientific">Helicovermis profundi</name>
    <dbReference type="NCBI Taxonomy" id="3065157"/>
    <lineage>
        <taxon>Bacteria</taxon>
        <taxon>Bacillati</taxon>
        <taxon>Bacillota</taxon>
        <taxon>Clostridia</taxon>
        <taxon>Helicovermis</taxon>
    </lineage>
</organism>
<keyword evidence="4" id="KW-1185">Reference proteome</keyword>
<dbReference type="GO" id="GO:0080120">
    <property type="term" value="P:CAAX-box protein maturation"/>
    <property type="evidence" value="ECO:0007669"/>
    <property type="project" value="UniProtKB-ARBA"/>
</dbReference>
<dbReference type="GO" id="GO:0004175">
    <property type="term" value="F:endopeptidase activity"/>
    <property type="evidence" value="ECO:0007669"/>
    <property type="project" value="UniProtKB-ARBA"/>
</dbReference>